<feature type="region of interest" description="Disordered" evidence="1">
    <location>
        <begin position="1"/>
        <end position="20"/>
    </location>
</feature>
<dbReference type="AlphaFoldDB" id="A0A1L3FAY0"/>
<dbReference type="EMBL" id="CP017637">
    <property type="protein sequence ID" value="APG10461.1"/>
    <property type="molecule type" value="Genomic_DNA"/>
</dbReference>
<reference evidence="2 3" key="1">
    <citation type="submission" date="2016-11" db="EMBL/GenBank/DDBJ databases">
        <title>Complete Genome Sequence of Bradyrhizobium sp. strain J5, an isolated from soybean nodule in Hokkaido.</title>
        <authorList>
            <person name="Kanehara K."/>
        </authorList>
    </citation>
    <scope>NUCLEOTIDE SEQUENCE [LARGE SCALE GENOMIC DNA]</scope>
    <source>
        <strain evidence="2 3">J5</strain>
    </source>
</reference>
<organism evidence="2 3">
    <name type="scientific">Bradyrhizobium japonicum</name>
    <dbReference type="NCBI Taxonomy" id="375"/>
    <lineage>
        <taxon>Bacteria</taxon>
        <taxon>Pseudomonadati</taxon>
        <taxon>Pseudomonadota</taxon>
        <taxon>Alphaproteobacteria</taxon>
        <taxon>Hyphomicrobiales</taxon>
        <taxon>Nitrobacteraceae</taxon>
        <taxon>Bradyrhizobium</taxon>
    </lineage>
</organism>
<dbReference type="Proteomes" id="UP000181962">
    <property type="component" value="Chromosome"/>
</dbReference>
<evidence type="ECO:0000256" key="1">
    <source>
        <dbReference type="SAM" id="MobiDB-lite"/>
    </source>
</evidence>
<evidence type="ECO:0000313" key="2">
    <source>
        <dbReference type="EMBL" id="APG10461.1"/>
    </source>
</evidence>
<gene>
    <name evidence="2" type="ORF">BKD09_19205</name>
</gene>
<protein>
    <submittedName>
        <fullName evidence="2">Uncharacterized protein</fullName>
    </submittedName>
</protein>
<sequence length="53" mass="5716">MSDDYEKWLRDHGAEPTDANGDDAAVALIPWWARAFIAGAAIKGVKYPLATVA</sequence>
<proteinExistence type="predicted"/>
<accession>A0A1L3FAY0</accession>
<feature type="compositionally biased region" description="Basic and acidic residues" evidence="1">
    <location>
        <begin position="1"/>
        <end position="15"/>
    </location>
</feature>
<evidence type="ECO:0000313" key="3">
    <source>
        <dbReference type="Proteomes" id="UP000181962"/>
    </source>
</evidence>
<name>A0A1L3FAY0_BRAJP</name>